<gene>
    <name evidence="2" type="primary">LOC102369765</name>
</gene>
<evidence type="ECO:0000313" key="1">
    <source>
        <dbReference type="Proteomes" id="UP000189705"/>
    </source>
</evidence>
<dbReference type="AlphaFoldDB" id="A0A3Q0FPJ8"/>
<dbReference type="RefSeq" id="XP_025047588.1">
    <property type="nucleotide sequence ID" value="XM_025191803.1"/>
</dbReference>
<sequence length="119" mass="13586">MAKFLAELLGCTLPDKGTPSMFESRSQSCISLKQNTKQKTTTFSTLANEKSLSDCKRGKRRQCLALLIQLDVITQFLWGLSVYWSAIILECSFFVPILHLFKNPKVCVLENMRVHHCIF</sequence>
<dbReference type="GeneID" id="102369765"/>
<protein>
    <submittedName>
        <fullName evidence="2">Uncharacterized protein LOC102369765 isoform X1</fullName>
    </submittedName>
</protein>
<organism evidence="1 2">
    <name type="scientific">Alligator sinensis</name>
    <name type="common">Chinese alligator</name>
    <dbReference type="NCBI Taxonomy" id="38654"/>
    <lineage>
        <taxon>Eukaryota</taxon>
        <taxon>Metazoa</taxon>
        <taxon>Chordata</taxon>
        <taxon>Craniata</taxon>
        <taxon>Vertebrata</taxon>
        <taxon>Euteleostomi</taxon>
        <taxon>Archelosauria</taxon>
        <taxon>Archosauria</taxon>
        <taxon>Crocodylia</taxon>
        <taxon>Alligatoridae</taxon>
        <taxon>Alligatorinae</taxon>
        <taxon>Alligator</taxon>
    </lineage>
</organism>
<evidence type="ECO:0000313" key="2">
    <source>
        <dbReference type="RefSeq" id="XP_025047588.1"/>
    </source>
</evidence>
<dbReference type="InParanoid" id="A0A3Q0FPJ8"/>
<dbReference type="Proteomes" id="UP000189705">
    <property type="component" value="Unplaced"/>
</dbReference>
<dbReference type="KEGG" id="asn:102369765"/>
<name>A0A3Q0FPJ8_ALLSI</name>
<keyword evidence="1" id="KW-1185">Reference proteome</keyword>
<reference evidence="2" key="1">
    <citation type="submission" date="2025-08" db="UniProtKB">
        <authorList>
            <consortium name="RefSeq"/>
        </authorList>
    </citation>
    <scope>IDENTIFICATION</scope>
</reference>
<proteinExistence type="predicted"/>
<accession>A0A3Q0FPJ8</accession>